<keyword evidence="7" id="KW-0170">Cobalt</keyword>
<evidence type="ECO:0000256" key="6">
    <source>
        <dbReference type="ARBA" id="ARBA00022833"/>
    </source>
</evidence>
<name>A0A7K1LBL0_9ACTN</name>
<comment type="caution">
    <text evidence="9">The sequence shown here is derived from an EMBL/GenBank/DDBJ whole genome shotgun (WGS) entry which is preliminary data.</text>
</comment>
<evidence type="ECO:0000256" key="5">
    <source>
        <dbReference type="ARBA" id="ARBA00022801"/>
    </source>
</evidence>
<evidence type="ECO:0000256" key="7">
    <source>
        <dbReference type="ARBA" id="ARBA00023285"/>
    </source>
</evidence>
<evidence type="ECO:0000256" key="3">
    <source>
        <dbReference type="ARBA" id="ARBA00006247"/>
    </source>
</evidence>
<dbReference type="GO" id="GO:0046872">
    <property type="term" value="F:metal ion binding"/>
    <property type="evidence" value="ECO:0007669"/>
    <property type="project" value="UniProtKB-KW"/>
</dbReference>
<keyword evidence="5" id="KW-0378">Hydrolase</keyword>
<accession>A0A7K1LBL0</accession>
<sequence length="426" mass="45401">MPPQPSDAEVLAQVEALAEDMLELLSASVRQAGESGWEDRGTGLYAEWFARRGWPVVRQPIVATGLADGEPRAEWRENLIAWFRGRRGRPCMVVNGHLDVVPAGDEQAWTHPPYAGVRAGGRVYGRGSVDMKGGIAAGLYALAALEDLGVEPDIDVAVELVVAEETTGVGTRAAALEVPDPVAALILEPTGGAIVPISTSLQFFTVDVTGRSAHTSAPWRGVDAFERLIWVREALVELGRKRGEGYRHPLFADVPTAIPFAIGTASAGNWRAAVPDHATMSGRIGVAPGESVEAVRGEFQRVLDQVAATDDWLRAHPPIVRWDGEGRTGWETPVEHELIVALRNAQRTCMGAERLTGFTAGSDAAFFGAAGVPTAVFGPGEVVRAHSPDEFVEEDAVVQAAGVLALALRDLTGRDLTGRDLPGRRA</sequence>
<dbReference type="PANTHER" id="PTHR43808">
    <property type="entry name" value="ACETYLORNITHINE DEACETYLASE"/>
    <property type="match status" value="1"/>
</dbReference>
<dbReference type="Pfam" id="PF01546">
    <property type="entry name" value="Peptidase_M20"/>
    <property type="match status" value="1"/>
</dbReference>
<dbReference type="InterPro" id="IPR002933">
    <property type="entry name" value="Peptidase_M20"/>
</dbReference>
<keyword evidence="4" id="KW-0479">Metal-binding</keyword>
<dbReference type="SUPFAM" id="SSF55031">
    <property type="entry name" value="Bacterial exopeptidase dimerisation domain"/>
    <property type="match status" value="1"/>
</dbReference>
<dbReference type="SUPFAM" id="SSF53187">
    <property type="entry name" value="Zn-dependent exopeptidases"/>
    <property type="match status" value="1"/>
</dbReference>
<dbReference type="EMBL" id="WOFH01000015">
    <property type="protein sequence ID" value="MUN41703.1"/>
    <property type="molecule type" value="Genomic_DNA"/>
</dbReference>
<gene>
    <name evidence="9" type="ORF">GNZ18_34715</name>
</gene>
<keyword evidence="10" id="KW-1185">Reference proteome</keyword>
<evidence type="ECO:0000256" key="4">
    <source>
        <dbReference type="ARBA" id="ARBA00022723"/>
    </source>
</evidence>
<evidence type="ECO:0000313" key="10">
    <source>
        <dbReference type="Proteomes" id="UP000432015"/>
    </source>
</evidence>
<evidence type="ECO:0000259" key="8">
    <source>
        <dbReference type="Pfam" id="PF07687"/>
    </source>
</evidence>
<evidence type="ECO:0000313" key="9">
    <source>
        <dbReference type="EMBL" id="MUN41703.1"/>
    </source>
</evidence>
<dbReference type="Pfam" id="PF07687">
    <property type="entry name" value="M20_dimer"/>
    <property type="match status" value="1"/>
</dbReference>
<dbReference type="NCBIfam" id="TIGR01910">
    <property type="entry name" value="DapE-ArgE"/>
    <property type="match status" value="1"/>
</dbReference>
<comment type="cofactor">
    <cofactor evidence="1">
        <name>Co(2+)</name>
        <dbReference type="ChEBI" id="CHEBI:48828"/>
    </cofactor>
</comment>
<dbReference type="InterPro" id="IPR010182">
    <property type="entry name" value="ArgE/DapE"/>
</dbReference>
<feature type="domain" description="Peptidase M20 dimerisation" evidence="8">
    <location>
        <begin position="204"/>
        <end position="309"/>
    </location>
</feature>
<organism evidence="9 10">
    <name type="scientific">Actinomadura litoris</name>
    <dbReference type="NCBI Taxonomy" id="2678616"/>
    <lineage>
        <taxon>Bacteria</taxon>
        <taxon>Bacillati</taxon>
        <taxon>Actinomycetota</taxon>
        <taxon>Actinomycetes</taxon>
        <taxon>Streptosporangiales</taxon>
        <taxon>Thermomonosporaceae</taxon>
        <taxon>Actinomadura</taxon>
    </lineage>
</organism>
<dbReference type="Gene3D" id="3.30.70.360">
    <property type="match status" value="1"/>
</dbReference>
<dbReference type="InterPro" id="IPR011650">
    <property type="entry name" value="Peptidase_M20_dimer"/>
</dbReference>
<reference evidence="9 10" key="1">
    <citation type="submission" date="2019-11" db="EMBL/GenBank/DDBJ databases">
        <authorList>
            <person name="Cao P."/>
        </authorList>
    </citation>
    <scope>NUCLEOTIDE SEQUENCE [LARGE SCALE GENOMIC DNA]</scope>
    <source>
        <strain evidence="9 10">NEAU-AAG5</strain>
    </source>
</reference>
<keyword evidence="6" id="KW-0862">Zinc</keyword>
<dbReference type="InterPro" id="IPR036264">
    <property type="entry name" value="Bact_exopeptidase_dim_dom"/>
</dbReference>
<dbReference type="PANTHER" id="PTHR43808:SF25">
    <property type="entry name" value="PEPTIDASE M20 DIMERISATION DOMAIN-CONTAINING PROTEIN"/>
    <property type="match status" value="1"/>
</dbReference>
<dbReference type="AlphaFoldDB" id="A0A7K1LBL0"/>
<proteinExistence type="inferred from homology"/>
<dbReference type="RefSeq" id="WP_156220877.1">
    <property type="nucleotide sequence ID" value="NZ_WOFH01000015.1"/>
</dbReference>
<comment type="cofactor">
    <cofactor evidence="2">
        <name>Zn(2+)</name>
        <dbReference type="ChEBI" id="CHEBI:29105"/>
    </cofactor>
</comment>
<comment type="similarity">
    <text evidence="3">Belongs to the peptidase M20A family.</text>
</comment>
<dbReference type="GO" id="GO:0016787">
    <property type="term" value="F:hydrolase activity"/>
    <property type="evidence" value="ECO:0007669"/>
    <property type="project" value="UniProtKB-KW"/>
</dbReference>
<dbReference type="Proteomes" id="UP000432015">
    <property type="component" value="Unassembled WGS sequence"/>
</dbReference>
<dbReference type="InterPro" id="IPR050072">
    <property type="entry name" value="Peptidase_M20A"/>
</dbReference>
<protein>
    <submittedName>
        <fullName evidence="9">ArgE/DapE family deacylase</fullName>
    </submittedName>
</protein>
<evidence type="ECO:0000256" key="2">
    <source>
        <dbReference type="ARBA" id="ARBA00001947"/>
    </source>
</evidence>
<dbReference type="Gene3D" id="3.40.630.10">
    <property type="entry name" value="Zn peptidases"/>
    <property type="match status" value="1"/>
</dbReference>
<evidence type="ECO:0000256" key="1">
    <source>
        <dbReference type="ARBA" id="ARBA00001941"/>
    </source>
</evidence>